<dbReference type="Proteomes" id="UP000034054">
    <property type="component" value="Unassembled WGS sequence"/>
</dbReference>
<dbReference type="SUPFAM" id="SSF51445">
    <property type="entry name" value="(Trans)glycosidases"/>
    <property type="match status" value="1"/>
</dbReference>
<evidence type="ECO:0000313" key="3">
    <source>
        <dbReference type="EMBL" id="KKW32103.1"/>
    </source>
</evidence>
<evidence type="ECO:0000259" key="2">
    <source>
        <dbReference type="Pfam" id="PF16116"/>
    </source>
</evidence>
<dbReference type="EMBL" id="LCRH01000041">
    <property type="protein sequence ID" value="KKW32103.1"/>
    <property type="molecule type" value="Genomic_DNA"/>
</dbReference>
<sequence length="462" mass="50781">MHTLWARCVLILCTFVLTPAAGCAADVVAPKPLCGPGTTSVRPATIDSVLANPGMGFESFNRSCDAPIDNEGWFPPTSIRYDRYYWIDVEPEDGVIDFDRIDTAIAEARRCGQTFAFRIMTANGEENPLPVWARGKIPGVEYENGFVPDFNSPVFLKYSIRLIDALGARYDGNPLLDHVDVGTVGLWGEWHVAGVDGAEPIRNSTAWKVIDAYQAAFPRSTKLMLINCVAGLMHSKELGMGWRADCWGDRGGLAANGWNHMENMYPVHIANSGIQDQWKVAPVALETCWDMRHWLESGWDLDENLQAALDYHASVINAKSSGIPPEWRPQIEAFMTKLGYRLSVDELCMPASVAPGATLDIRTRWLNTGVAPPYKGYRLAYRLRAGDQIVWSAVSDAKVGAWTPGSRIVGESFVLPASLPSGKYAFDVAILSPSSDTPAIRLANVGRRSDGWYPVTTIRVGD</sequence>
<name>A0A0G1XLH5_9BACT</name>
<evidence type="ECO:0000256" key="1">
    <source>
        <dbReference type="SAM" id="SignalP"/>
    </source>
</evidence>
<dbReference type="InterPro" id="IPR017853">
    <property type="entry name" value="GH"/>
</dbReference>
<gene>
    <name evidence="3" type="ORF">UY76_C0041G0004</name>
</gene>
<protein>
    <recommendedName>
        <fullName evidence="2">DUF4832 domain-containing protein</fullName>
    </recommendedName>
</protein>
<dbReference type="InterPro" id="IPR032267">
    <property type="entry name" value="DUF4832"/>
</dbReference>
<feature type="signal peptide" evidence="1">
    <location>
        <begin position="1"/>
        <end position="24"/>
    </location>
</feature>
<dbReference type="PATRIC" id="fig|1618979.3.peg.577"/>
<reference evidence="3 4" key="1">
    <citation type="journal article" date="2015" name="Nature">
        <title>rRNA introns, odd ribosomes, and small enigmatic genomes across a large radiation of phyla.</title>
        <authorList>
            <person name="Brown C.T."/>
            <person name="Hug L.A."/>
            <person name="Thomas B.C."/>
            <person name="Sharon I."/>
            <person name="Castelle C.J."/>
            <person name="Singh A."/>
            <person name="Wilkins M.J."/>
            <person name="Williams K.H."/>
            <person name="Banfield J.F."/>
        </authorList>
    </citation>
    <scope>NUCLEOTIDE SEQUENCE [LARGE SCALE GENOMIC DNA]</scope>
</reference>
<proteinExistence type="predicted"/>
<dbReference type="Pfam" id="PF16116">
    <property type="entry name" value="DUF4832"/>
    <property type="match status" value="1"/>
</dbReference>
<keyword evidence="1" id="KW-0732">Signal</keyword>
<comment type="caution">
    <text evidence="3">The sequence shown here is derived from an EMBL/GenBank/DDBJ whole genome shotgun (WGS) entry which is preliminary data.</text>
</comment>
<dbReference type="Gene3D" id="3.20.20.80">
    <property type="entry name" value="Glycosidases"/>
    <property type="match status" value="1"/>
</dbReference>
<feature type="domain" description="DUF4832" evidence="2">
    <location>
        <begin position="301"/>
        <end position="444"/>
    </location>
</feature>
<evidence type="ECO:0000313" key="4">
    <source>
        <dbReference type="Proteomes" id="UP000034054"/>
    </source>
</evidence>
<dbReference type="AlphaFoldDB" id="A0A0G1XLH5"/>
<feature type="chain" id="PRO_5002540843" description="DUF4832 domain-containing protein" evidence="1">
    <location>
        <begin position="25"/>
        <end position="462"/>
    </location>
</feature>
<organism evidence="3 4">
    <name type="scientific">Candidatus Uhrbacteria bacterium GW2011_GWA2_52_8d</name>
    <dbReference type="NCBI Taxonomy" id="1618979"/>
    <lineage>
        <taxon>Bacteria</taxon>
        <taxon>Candidatus Uhriibacteriota</taxon>
    </lineage>
</organism>
<accession>A0A0G1XLH5</accession>